<sequence length="533" mass="59334">MEYGKSQPGFPSVRVSVGCSIEVSPARYGKETRCRSHTVSCLVNAVYGQAPPAAYLRTPSAPQLEWHRLEYYAFVHFGPNTFTDEEWGRSQSTPDVFTPTALDTDQWAKSFADAGMAGMILTAKHHDGMALWDTNTTTYKIGNGKWAKDRVENDLNADVVQLTAASARKYGIKFGIYLSPWDIHRDPAMPKPSLSGTPYDEPQIFGDANAGDYNELYSQQLTELVTMRLSDGSPIQLSELWLDGNSGSNTVQTFNWTGFRNIIREHQPDAIMWGHQGVDARWVGNEDGVTVATNWHTISRTQDQPHYSGEQLQTGVRDGAYWTPAEADARLRDGWFYHSNEKSKTVDVLMNMYLQSVGRSVNLLLDVPPDTTGKIPEEDVEILLQFKVQRDAFLNRELLTPGLAVNASRIRGGNSTLYGPANVLDGNKDTYWALDDEDRTGWLEVDLGGAYAVDAFITQEHIALGQRIGGYAIDAFVNGTYETLVTGTSLGYKRIDKLSRAVETNRIRLRVTQANATPLVNRFQALGTRKNSK</sequence>
<keyword evidence="4" id="KW-0378">Hydrolase</keyword>
<evidence type="ECO:0000259" key="6">
    <source>
        <dbReference type="PROSITE" id="PS50022"/>
    </source>
</evidence>
<evidence type="ECO:0000313" key="7">
    <source>
        <dbReference type="EMBL" id="KAK6949011.1"/>
    </source>
</evidence>
<dbReference type="SMART" id="SM00812">
    <property type="entry name" value="Alpha_L_fucos"/>
    <property type="match status" value="1"/>
</dbReference>
<comment type="caution">
    <text evidence="7">The sequence shown here is derived from an EMBL/GenBank/DDBJ whole genome shotgun (WGS) entry which is preliminary data.</text>
</comment>
<evidence type="ECO:0000313" key="8">
    <source>
        <dbReference type="Proteomes" id="UP001369815"/>
    </source>
</evidence>
<proteinExistence type="inferred from homology"/>
<organism evidence="7 8">
    <name type="scientific">Daldinia eschscholtzii</name>
    <dbReference type="NCBI Taxonomy" id="292717"/>
    <lineage>
        <taxon>Eukaryota</taxon>
        <taxon>Fungi</taxon>
        <taxon>Dikarya</taxon>
        <taxon>Ascomycota</taxon>
        <taxon>Pezizomycotina</taxon>
        <taxon>Sordariomycetes</taxon>
        <taxon>Xylariomycetidae</taxon>
        <taxon>Xylariales</taxon>
        <taxon>Hypoxylaceae</taxon>
        <taxon>Daldinia</taxon>
    </lineage>
</organism>
<accession>A0AAX6M9Y6</accession>
<dbReference type="EC" id="3.2.1.51" evidence="2"/>
<name>A0AAX6M9Y6_9PEZI</name>
<dbReference type="PANTHER" id="PTHR10030">
    <property type="entry name" value="ALPHA-L-FUCOSIDASE"/>
    <property type="match status" value="1"/>
</dbReference>
<keyword evidence="8" id="KW-1185">Reference proteome</keyword>
<feature type="domain" description="F5/8 type C" evidence="6">
    <location>
        <begin position="387"/>
        <end position="528"/>
    </location>
</feature>
<dbReference type="PROSITE" id="PS50022">
    <property type="entry name" value="FA58C_3"/>
    <property type="match status" value="1"/>
</dbReference>
<dbReference type="SUPFAM" id="SSF49785">
    <property type="entry name" value="Galactose-binding domain-like"/>
    <property type="match status" value="1"/>
</dbReference>
<dbReference type="Gene3D" id="3.20.20.80">
    <property type="entry name" value="Glycosidases"/>
    <property type="match status" value="1"/>
</dbReference>
<dbReference type="InterPro" id="IPR008979">
    <property type="entry name" value="Galactose-bd-like_sf"/>
</dbReference>
<dbReference type="InterPro" id="IPR017853">
    <property type="entry name" value="GH"/>
</dbReference>
<dbReference type="PANTHER" id="PTHR10030:SF37">
    <property type="entry name" value="ALPHA-L-FUCOSIDASE-RELATED"/>
    <property type="match status" value="1"/>
</dbReference>
<dbReference type="InterPro" id="IPR057739">
    <property type="entry name" value="Glyco_hydro_29_N"/>
</dbReference>
<gene>
    <name evidence="7" type="ORF">Daesc_009083</name>
</gene>
<dbReference type="Pfam" id="PF00754">
    <property type="entry name" value="F5_F8_type_C"/>
    <property type="match status" value="1"/>
</dbReference>
<dbReference type="InterPro" id="IPR000421">
    <property type="entry name" value="FA58C"/>
</dbReference>
<comment type="similarity">
    <text evidence="1">Belongs to the glycosyl hydrolase 29 family.</text>
</comment>
<dbReference type="GO" id="GO:0006004">
    <property type="term" value="P:fucose metabolic process"/>
    <property type="evidence" value="ECO:0007669"/>
    <property type="project" value="TreeGrafter"/>
</dbReference>
<dbReference type="Gene3D" id="2.60.120.260">
    <property type="entry name" value="Galactose-binding domain-like"/>
    <property type="match status" value="1"/>
</dbReference>
<evidence type="ECO:0000256" key="1">
    <source>
        <dbReference type="ARBA" id="ARBA00007951"/>
    </source>
</evidence>
<evidence type="ECO:0000256" key="2">
    <source>
        <dbReference type="ARBA" id="ARBA00012662"/>
    </source>
</evidence>
<dbReference type="GO" id="GO:0004560">
    <property type="term" value="F:alpha-L-fucosidase activity"/>
    <property type="evidence" value="ECO:0007669"/>
    <property type="project" value="UniProtKB-EC"/>
</dbReference>
<dbReference type="Proteomes" id="UP001369815">
    <property type="component" value="Unassembled WGS sequence"/>
</dbReference>
<reference evidence="7 8" key="1">
    <citation type="journal article" date="2024" name="Front Chem Biol">
        <title>Unveiling the potential of Daldinia eschscholtzii MFLUCC 19-0629 through bioactivity and bioinformatics studies for enhanced sustainable agriculture production.</title>
        <authorList>
            <person name="Brooks S."/>
            <person name="Weaver J.A."/>
            <person name="Klomchit A."/>
            <person name="Alharthi S.A."/>
            <person name="Onlamun T."/>
            <person name="Nurani R."/>
            <person name="Vong T.K."/>
            <person name="Alberti F."/>
            <person name="Greco C."/>
        </authorList>
    </citation>
    <scope>NUCLEOTIDE SEQUENCE [LARGE SCALE GENOMIC DNA]</scope>
    <source>
        <strain evidence="7">MFLUCC 19-0629</strain>
    </source>
</reference>
<evidence type="ECO:0000256" key="3">
    <source>
        <dbReference type="ARBA" id="ARBA00022729"/>
    </source>
</evidence>
<dbReference type="Pfam" id="PF01120">
    <property type="entry name" value="Alpha_L_fucos"/>
    <property type="match status" value="1"/>
</dbReference>
<evidence type="ECO:0000256" key="5">
    <source>
        <dbReference type="ARBA" id="ARBA00023295"/>
    </source>
</evidence>
<dbReference type="GO" id="GO:0016139">
    <property type="term" value="P:glycoside catabolic process"/>
    <property type="evidence" value="ECO:0007669"/>
    <property type="project" value="TreeGrafter"/>
</dbReference>
<dbReference type="SUPFAM" id="SSF51445">
    <property type="entry name" value="(Trans)glycosidases"/>
    <property type="match status" value="1"/>
</dbReference>
<keyword evidence="5" id="KW-0326">Glycosidase</keyword>
<evidence type="ECO:0000256" key="4">
    <source>
        <dbReference type="ARBA" id="ARBA00022801"/>
    </source>
</evidence>
<dbReference type="AlphaFoldDB" id="A0AAX6M9Y6"/>
<keyword evidence="3" id="KW-0732">Signal</keyword>
<dbReference type="InterPro" id="IPR000933">
    <property type="entry name" value="Glyco_hydro_29"/>
</dbReference>
<protein>
    <recommendedName>
        <fullName evidence="2">alpha-L-fucosidase</fullName>
        <ecNumber evidence="2">3.2.1.51</ecNumber>
    </recommendedName>
</protein>
<dbReference type="EMBL" id="JBANMG010000009">
    <property type="protein sequence ID" value="KAK6949011.1"/>
    <property type="molecule type" value="Genomic_DNA"/>
</dbReference>